<dbReference type="Pfam" id="PF06197">
    <property type="entry name" value="DUF998"/>
    <property type="match status" value="1"/>
</dbReference>
<dbReference type="InterPro" id="IPR009339">
    <property type="entry name" value="DUF998"/>
</dbReference>
<feature type="transmembrane region" description="Helical" evidence="1">
    <location>
        <begin position="82"/>
        <end position="100"/>
    </location>
</feature>
<dbReference type="RefSeq" id="WP_115318332.1">
    <property type="nucleotide sequence ID" value="NZ_AP022561.1"/>
</dbReference>
<dbReference type="KEGG" id="maic:MAIC_51640"/>
<gene>
    <name evidence="2" type="ORF">MAIC_51640</name>
</gene>
<name>A0AAD1HST8_9MYCO</name>
<keyword evidence="1" id="KW-0472">Membrane</keyword>
<feature type="transmembrane region" description="Helical" evidence="1">
    <location>
        <begin position="166"/>
        <end position="186"/>
    </location>
</feature>
<reference evidence="2 3" key="1">
    <citation type="journal article" date="2019" name="Emerg. Microbes Infect.">
        <title>Comprehensive subspecies identification of 175 nontuberculous mycobacteria species based on 7547 genomic profiles.</title>
        <authorList>
            <person name="Matsumoto Y."/>
            <person name="Kinjo T."/>
            <person name="Motooka D."/>
            <person name="Nabeya D."/>
            <person name="Jung N."/>
            <person name="Uechi K."/>
            <person name="Horii T."/>
            <person name="Iida T."/>
            <person name="Fujita J."/>
            <person name="Nakamura S."/>
        </authorList>
    </citation>
    <scope>NUCLEOTIDE SEQUENCE [LARGE SCALE GENOMIC DNA]</scope>
    <source>
        <strain evidence="2 3">JCM 6376</strain>
    </source>
</reference>
<evidence type="ECO:0000313" key="2">
    <source>
        <dbReference type="EMBL" id="BBX10361.1"/>
    </source>
</evidence>
<evidence type="ECO:0008006" key="4">
    <source>
        <dbReference type="Google" id="ProtNLM"/>
    </source>
</evidence>
<evidence type="ECO:0000256" key="1">
    <source>
        <dbReference type="SAM" id="Phobius"/>
    </source>
</evidence>
<dbReference type="Proteomes" id="UP000467327">
    <property type="component" value="Chromosome"/>
</dbReference>
<feature type="transmembrane region" description="Helical" evidence="1">
    <location>
        <begin position="134"/>
        <end position="154"/>
    </location>
</feature>
<dbReference type="AlphaFoldDB" id="A0AAD1HST8"/>
<evidence type="ECO:0000313" key="3">
    <source>
        <dbReference type="Proteomes" id="UP000467327"/>
    </source>
</evidence>
<keyword evidence="1" id="KW-1133">Transmembrane helix</keyword>
<protein>
    <recommendedName>
        <fullName evidence="4">DUF998 domain-containing protein</fullName>
    </recommendedName>
</protein>
<accession>A0AAD1HST8</accession>
<dbReference type="EMBL" id="AP022561">
    <property type="protein sequence ID" value="BBX10361.1"/>
    <property type="molecule type" value="Genomic_DNA"/>
</dbReference>
<keyword evidence="1" id="KW-0812">Transmembrane</keyword>
<proteinExistence type="predicted"/>
<feature type="transmembrane region" description="Helical" evidence="1">
    <location>
        <begin position="198"/>
        <end position="216"/>
    </location>
</feature>
<organism evidence="2 3">
    <name type="scientific">Mycolicibacterium aichiense</name>
    <dbReference type="NCBI Taxonomy" id="1799"/>
    <lineage>
        <taxon>Bacteria</taxon>
        <taxon>Bacillati</taxon>
        <taxon>Actinomycetota</taxon>
        <taxon>Actinomycetes</taxon>
        <taxon>Mycobacteriales</taxon>
        <taxon>Mycobacteriaceae</taxon>
        <taxon>Mycolicibacterium</taxon>
    </lineage>
</organism>
<feature type="transmembrane region" description="Helical" evidence="1">
    <location>
        <begin position="53"/>
        <end position="75"/>
    </location>
</feature>
<keyword evidence="3" id="KW-1185">Reference proteome</keyword>
<sequence length="224" mass="23152">MRPPRSSRIAAAAFFVCAALYSSWIITIFVDSGPAQASDYVSELIATDQPLSGLLRAADFATAAVIGLGVTVSVVGGRVRGGMAAVAWATLAMFAVATALDSAWAMSCAPHADPACAAREAAGAVPLSHQLHTVSSVIAVAAALISLIAFLRVDMAERIGRRVHRFGLWVLGGLAATTVSTVVSVFLDSADRGGALGVAQRLQLLCVSGWLVYVALREATRRSG</sequence>